<sequence length="500" mass="58031">MDFFETPYDENVEIDYIHCEICNKSIRGETLYKLHLTNPGHLKNEETLVAEGKITRQQIVPEFDDILQYLEYLKIDEPIIGLDYLVEVPGQSSDFTGLKYNCTLCKVYAFLTEAVQHVIGRKHRQKYLEKNRPDLVNWDPQKNHTLPGKLIRAKAEIAERQGGTGKPKLLPKKSKSFLSFSAEGRPKNGKSTSYVQDLGVPSSKYESYPESSGRQWSEKSGLVQDRFEGTVADRAPLYATAEELQAAQDTLSNEYGPTDPKFPSLRSEIRERTPQKTDPHKGHKQTEPYQREPLAERSESAGDVFEMLKNIEIENEEEANFLKERLCSVLREFKARKSEKALQTAQSRTVIVKEYNNMRPVPEPQVQDNYGRLPRKKLDIRTEDFYADPRQEQREELSEDYQHHILPEAKYQSRNPEKETHRWPSNQPHAPVFDKPAPFPNRYQEPTRPQDYQLTDRFSDYRPPTSDLPMERGPRMSRPPQYSRNLDKITSTLLELVARK</sequence>
<dbReference type="GO" id="GO:0071011">
    <property type="term" value="C:precatalytic spliceosome"/>
    <property type="evidence" value="ECO:0007669"/>
    <property type="project" value="TreeGrafter"/>
</dbReference>
<feature type="compositionally biased region" description="Low complexity" evidence="1">
    <location>
        <begin position="201"/>
        <end position="212"/>
    </location>
</feature>
<evidence type="ECO:0000313" key="3">
    <source>
        <dbReference type="EMBL" id="KAK7899122.1"/>
    </source>
</evidence>
<feature type="compositionally biased region" description="Basic and acidic residues" evidence="1">
    <location>
        <begin position="267"/>
        <end position="299"/>
    </location>
</feature>
<keyword evidence="4" id="KW-1185">Reference proteome</keyword>
<feature type="region of interest" description="Disordered" evidence="1">
    <location>
        <begin position="180"/>
        <end position="221"/>
    </location>
</feature>
<evidence type="ECO:0000256" key="1">
    <source>
        <dbReference type="SAM" id="MobiDB-lite"/>
    </source>
</evidence>
<dbReference type="Proteomes" id="UP001460270">
    <property type="component" value="Unassembled WGS sequence"/>
</dbReference>
<feature type="region of interest" description="Disordered" evidence="1">
    <location>
        <begin position="250"/>
        <end position="299"/>
    </location>
</feature>
<gene>
    <name evidence="3" type="ORF">WMY93_019975</name>
</gene>
<dbReference type="PANTHER" id="PTHR45762:SF14">
    <property type="entry name" value="SI:CH211-197H24.6"/>
    <property type="match status" value="1"/>
</dbReference>
<evidence type="ECO:0000313" key="4">
    <source>
        <dbReference type="Proteomes" id="UP001460270"/>
    </source>
</evidence>
<comment type="caution">
    <text evidence="3">The sequence shown here is derived from an EMBL/GenBank/DDBJ whole genome shotgun (WGS) entry which is preliminary data.</text>
</comment>
<dbReference type="GO" id="GO:0003727">
    <property type="term" value="F:single-stranded RNA binding"/>
    <property type="evidence" value="ECO:0007669"/>
    <property type="project" value="TreeGrafter"/>
</dbReference>
<organism evidence="3 4">
    <name type="scientific">Mugilogobius chulae</name>
    <name type="common">yellowstripe goby</name>
    <dbReference type="NCBI Taxonomy" id="88201"/>
    <lineage>
        <taxon>Eukaryota</taxon>
        <taxon>Metazoa</taxon>
        <taxon>Chordata</taxon>
        <taxon>Craniata</taxon>
        <taxon>Vertebrata</taxon>
        <taxon>Euteleostomi</taxon>
        <taxon>Actinopterygii</taxon>
        <taxon>Neopterygii</taxon>
        <taxon>Teleostei</taxon>
        <taxon>Neoteleostei</taxon>
        <taxon>Acanthomorphata</taxon>
        <taxon>Gobiaria</taxon>
        <taxon>Gobiiformes</taxon>
        <taxon>Gobioidei</taxon>
        <taxon>Gobiidae</taxon>
        <taxon>Gobionellinae</taxon>
        <taxon>Mugilogobius</taxon>
    </lineage>
</organism>
<evidence type="ECO:0000259" key="2">
    <source>
        <dbReference type="PROSITE" id="PS00028"/>
    </source>
</evidence>
<dbReference type="PANTHER" id="PTHR45762">
    <property type="entry name" value="ZINC FINGER RNA-BINDING PROTEIN"/>
    <property type="match status" value="1"/>
</dbReference>
<dbReference type="PROSITE" id="PS00028">
    <property type="entry name" value="ZINC_FINGER_C2H2_1"/>
    <property type="match status" value="1"/>
</dbReference>
<accession>A0AAW0NKP1</accession>
<feature type="domain" description="C2H2-type" evidence="2">
    <location>
        <begin position="19"/>
        <end position="41"/>
    </location>
</feature>
<dbReference type="InterPro" id="IPR013087">
    <property type="entry name" value="Znf_C2H2_type"/>
</dbReference>
<reference evidence="4" key="1">
    <citation type="submission" date="2024-04" db="EMBL/GenBank/DDBJ databases">
        <title>Salinicola lusitanus LLJ914,a marine bacterium isolated from the Okinawa Trough.</title>
        <authorList>
            <person name="Li J."/>
        </authorList>
    </citation>
    <scope>NUCLEOTIDE SEQUENCE [LARGE SCALE GENOMIC DNA]</scope>
</reference>
<protein>
    <recommendedName>
        <fullName evidence="2">C2H2-type domain-containing protein</fullName>
    </recommendedName>
</protein>
<dbReference type="EMBL" id="JBBPFD010000014">
    <property type="protein sequence ID" value="KAK7899122.1"/>
    <property type="molecule type" value="Genomic_DNA"/>
</dbReference>
<name>A0AAW0NKP1_9GOBI</name>
<feature type="region of interest" description="Disordered" evidence="1">
    <location>
        <begin position="412"/>
        <end position="485"/>
    </location>
</feature>
<dbReference type="GO" id="GO:0003725">
    <property type="term" value="F:double-stranded RNA binding"/>
    <property type="evidence" value="ECO:0007669"/>
    <property type="project" value="TreeGrafter"/>
</dbReference>
<dbReference type="AlphaFoldDB" id="A0AAW0NKP1"/>
<proteinExistence type="predicted"/>